<proteinExistence type="inferred from homology"/>
<evidence type="ECO:0000256" key="2">
    <source>
        <dbReference type="ARBA" id="ARBA00023004"/>
    </source>
</evidence>
<dbReference type="AlphaFoldDB" id="A0A085WXJ7"/>
<dbReference type="GO" id="GO:0008199">
    <property type="term" value="F:ferric iron binding"/>
    <property type="evidence" value="ECO:0007669"/>
    <property type="project" value="InterPro"/>
</dbReference>
<sequence>MMMDESLYNQRVAAVFKRMLAAADQLDPDVLEADSTGDMLTLTARSREKCIVNTQRAVRQIWVAGKSQGIHFSYDEASGTWKDDKGKGLELFSFVADVVSELSGEPFTYPS</sequence>
<protein>
    <recommendedName>
        <fullName evidence="5">Iron donor protein CyaY</fullName>
    </recommendedName>
</protein>
<dbReference type="EMBL" id="JMCB01000001">
    <property type="protein sequence ID" value="KFE72410.1"/>
    <property type="molecule type" value="Genomic_DNA"/>
</dbReference>
<dbReference type="SMART" id="SM01219">
    <property type="entry name" value="Frataxin_Cyay"/>
    <property type="match status" value="1"/>
</dbReference>
<evidence type="ECO:0000313" key="3">
    <source>
        <dbReference type="EMBL" id="KFE72410.1"/>
    </source>
</evidence>
<dbReference type="SUPFAM" id="SSF55387">
    <property type="entry name" value="Frataxin/Nqo15-like"/>
    <property type="match status" value="1"/>
</dbReference>
<evidence type="ECO:0000313" key="4">
    <source>
        <dbReference type="Proteomes" id="UP000028725"/>
    </source>
</evidence>
<dbReference type="GO" id="GO:0005737">
    <property type="term" value="C:cytoplasm"/>
    <property type="evidence" value="ECO:0007669"/>
    <property type="project" value="UniProtKB-ARBA"/>
</dbReference>
<comment type="caution">
    <text evidence="3">The sequence shown here is derived from an EMBL/GenBank/DDBJ whole genome shotgun (WGS) entry which is preliminary data.</text>
</comment>
<name>A0A085WXJ7_9BACT</name>
<keyword evidence="4" id="KW-1185">Reference proteome</keyword>
<dbReference type="InterPro" id="IPR002908">
    <property type="entry name" value="Frataxin/CyaY"/>
</dbReference>
<dbReference type="GO" id="GO:0016226">
    <property type="term" value="P:iron-sulfur cluster assembly"/>
    <property type="evidence" value="ECO:0007669"/>
    <property type="project" value="InterPro"/>
</dbReference>
<keyword evidence="2" id="KW-0408">Iron</keyword>
<comment type="similarity">
    <text evidence="1">Belongs to the frataxin family.</text>
</comment>
<dbReference type="Pfam" id="PF01491">
    <property type="entry name" value="Frataxin_Cyay"/>
    <property type="match status" value="1"/>
</dbReference>
<accession>A0A085WXJ7</accession>
<dbReference type="InterPro" id="IPR036524">
    <property type="entry name" value="Frataxin/CyaY_sf"/>
</dbReference>
<gene>
    <name evidence="3" type="ORF">DB31_0673</name>
</gene>
<dbReference type="NCBIfam" id="TIGR03421">
    <property type="entry name" value="FeS_CyaY"/>
    <property type="match status" value="1"/>
</dbReference>
<reference evidence="3 4" key="1">
    <citation type="submission" date="2014-04" db="EMBL/GenBank/DDBJ databases">
        <title>Genome assembly of Hyalangium minutum DSM 14724.</title>
        <authorList>
            <person name="Sharma G."/>
            <person name="Subramanian S."/>
        </authorList>
    </citation>
    <scope>NUCLEOTIDE SEQUENCE [LARGE SCALE GENOMIC DNA]</scope>
    <source>
        <strain evidence="3 4">DSM 14724</strain>
    </source>
</reference>
<evidence type="ECO:0008006" key="5">
    <source>
        <dbReference type="Google" id="ProtNLM"/>
    </source>
</evidence>
<organism evidence="3 4">
    <name type="scientific">Hyalangium minutum</name>
    <dbReference type="NCBI Taxonomy" id="394096"/>
    <lineage>
        <taxon>Bacteria</taxon>
        <taxon>Pseudomonadati</taxon>
        <taxon>Myxococcota</taxon>
        <taxon>Myxococcia</taxon>
        <taxon>Myxococcales</taxon>
        <taxon>Cystobacterineae</taxon>
        <taxon>Archangiaceae</taxon>
        <taxon>Hyalangium</taxon>
    </lineage>
</organism>
<dbReference type="PROSITE" id="PS50810">
    <property type="entry name" value="FRATAXIN_2"/>
    <property type="match status" value="1"/>
</dbReference>
<dbReference type="STRING" id="394096.DB31_0673"/>
<evidence type="ECO:0000256" key="1">
    <source>
        <dbReference type="ARBA" id="ARBA00008183"/>
    </source>
</evidence>
<dbReference type="Gene3D" id="3.30.920.10">
    <property type="entry name" value="Frataxin/CyaY"/>
    <property type="match status" value="1"/>
</dbReference>
<dbReference type="Proteomes" id="UP000028725">
    <property type="component" value="Unassembled WGS sequence"/>
</dbReference>